<reference evidence="4" key="1">
    <citation type="journal article" date="2006" name="PLoS Biol.">
        <title>Macronuclear genome sequence of the ciliate Tetrahymena thermophila, a model eukaryote.</title>
        <authorList>
            <person name="Eisen J.A."/>
            <person name="Coyne R.S."/>
            <person name="Wu M."/>
            <person name="Wu D."/>
            <person name="Thiagarajan M."/>
            <person name="Wortman J.R."/>
            <person name="Badger J.H."/>
            <person name="Ren Q."/>
            <person name="Amedeo P."/>
            <person name="Jones K.M."/>
            <person name="Tallon L.J."/>
            <person name="Delcher A.L."/>
            <person name="Salzberg S.L."/>
            <person name="Silva J.C."/>
            <person name="Haas B.J."/>
            <person name="Majoros W.H."/>
            <person name="Farzad M."/>
            <person name="Carlton J.M."/>
            <person name="Smith R.K. Jr."/>
            <person name="Garg J."/>
            <person name="Pearlman R.E."/>
            <person name="Karrer K.M."/>
            <person name="Sun L."/>
            <person name="Manning G."/>
            <person name="Elde N.C."/>
            <person name="Turkewitz A.P."/>
            <person name="Asai D.J."/>
            <person name="Wilkes D.E."/>
            <person name="Wang Y."/>
            <person name="Cai H."/>
            <person name="Collins K."/>
            <person name="Stewart B.A."/>
            <person name="Lee S.R."/>
            <person name="Wilamowska K."/>
            <person name="Weinberg Z."/>
            <person name="Ruzzo W.L."/>
            <person name="Wloga D."/>
            <person name="Gaertig J."/>
            <person name="Frankel J."/>
            <person name="Tsao C.-C."/>
            <person name="Gorovsky M.A."/>
            <person name="Keeling P.J."/>
            <person name="Waller R.F."/>
            <person name="Patron N.J."/>
            <person name="Cherry J.M."/>
            <person name="Stover N.A."/>
            <person name="Krieger C.J."/>
            <person name="del Toro C."/>
            <person name="Ryder H.F."/>
            <person name="Williamson S.C."/>
            <person name="Barbeau R.A."/>
            <person name="Hamilton E.P."/>
            <person name="Orias E."/>
        </authorList>
    </citation>
    <scope>NUCLEOTIDE SEQUENCE [LARGE SCALE GENOMIC DNA]</scope>
    <source>
        <strain evidence="4">SB210</strain>
    </source>
</reference>
<dbReference type="SUPFAM" id="SSF57184">
    <property type="entry name" value="Growth factor receptor domain"/>
    <property type="match status" value="1"/>
</dbReference>
<feature type="region of interest" description="Disordered" evidence="1">
    <location>
        <begin position="481"/>
        <end position="519"/>
    </location>
</feature>
<dbReference type="AlphaFoldDB" id="I7M8N1"/>
<keyword evidence="2" id="KW-0732">Signal</keyword>
<name>I7M8N1_TETTS</name>
<protein>
    <recommendedName>
        <fullName evidence="5">Transmembrane protein</fullName>
    </recommendedName>
</protein>
<evidence type="ECO:0000313" key="4">
    <source>
        <dbReference type="Proteomes" id="UP000009168"/>
    </source>
</evidence>
<accession>I7M8N1</accession>
<keyword evidence="4" id="KW-1185">Reference proteome</keyword>
<proteinExistence type="predicted"/>
<dbReference type="InParanoid" id="I7M8N1"/>
<dbReference type="CDD" id="cd00064">
    <property type="entry name" value="FU"/>
    <property type="match status" value="1"/>
</dbReference>
<sequence length="540" mass="64893">MNMKIFFLLILLAQQIDQIKCHYKHKQEDKKNKRFKSYDVNSSHFNSTDQHQQYFEDNKNKDDGEQNFTIINQENYTNITQKNNIDKLFKRNKFLFKGYHADENLDEDELNQKECHNSCEQCNQKQCLACKDQNQQVNFYSRACQCKEGYYMSQLHPLVCKPITQDKTSNRCDTEIQLTAKYFEIKIFSYFQKENQVDVNQQQQDFIIQDIIINTEHSQFNLNNCRDSLQFQYLVRNSSAENQLLIQNQQQDLNNLQNNILLQDIPGLAQGSTRIKIPLQALENISIFQKKNEDLTQRNKILFELNIKNSNKIVRTHRWFLNVYFDGQTVQTFTQDVYQQPFYHCKSLTKCIILQDYDIYGFQYQSDWKTYRETNNYIQGEFIFLRVWFKDSTNTKKLSLQKLYSKTQKGQIFDSTAYVDQNETFWDKDDRSLHIKFQIAQFYSMSIIQISMLIQDINQINDNNQHQQQQQDQKQLKYDQLQQKDKEEEEQQDTEQQINQGKDQQQQTKDQQKQQQQILNKQQNLYSESIIFQFKIKVND</sequence>
<organism evidence="3 4">
    <name type="scientific">Tetrahymena thermophila (strain SB210)</name>
    <dbReference type="NCBI Taxonomy" id="312017"/>
    <lineage>
        <taxon>Eukaryota</taxon>
        <taxon>Sar</taxon>
        <taxon>Alveolata</taxon>
        <taxon>Ciliophora</taxon>
        <taxon>Intramacronucleata</taxon>
        <taxon>Oligohymenophorea</taxon>
        <taxon>Hymenostomatida</taxon>
        <taxon>Tetrahymenina</taxon>
        <taxon>Tetrahymenidae</taxon>
        <taxon>Tetrahymena</taxon>
    </lineage>
</organism>
<dbReference type="Proteomes" id="UP000009168">
    <property type="component" value="Unassembled WGS sequence"/>
</dbReference>
<dbReference type="eggNOG" id="ENOG502QQIF">
    <property type="taxonomic scope" value="Eukaryota"/>
</dbReference>
<gene>
    <name evidence="3" type="ORF">TTHERM_00292190</name>
</gene>
<evidence type="ECO:0000313" key="3">
    <source>
        <dbReference type="EMBL" id="EAR98491.1"/>
    </source>
</evidence>
<feature type="chain" id="PRO_5003712276" description="Transmembrane protein" evidence="2">
    <location>
        <begin position="22"/>
        <end position="540"/>
    </location>
</feature>
<dbReference type="InterPro" id="IPR006212">
    <property type="entry name" value="Furin_repeat"/>
</dbReference>
<evidence type="ECO:0000256" key="1">
    <source>
        <dbReference type="SAM" id="MobiDB-lite"/>
    </source>
</evidence>
<dbReference type="HOGENOM" id="CLU_504828_0_0_1"/>
<dbReference type="InterPro" id="IPR009030">
    <property type="entry name" value="Growth_fac_rcpt_cys_sf"/>
</dbReference>
<evidence type="ECO:0000256" key="2">
    <source>
        <dbReference type="SAM" id="SignalP"/>
    </source>
</evidence>
<evidence type="ECO:0008006" key="5">
    <source>
        <dbReference type="Google" id="ProtNLM"/>
    </source>
</evidence>
<dbReference type="GeneID" id="7839616"/>
<feature type="compositionally biased region" description="Low complexity" evidence="1">
    <location>
        <begin position="494"/>
        <end position="519"/>
    </location>
</feature>
<dbReference type="EMBL" id="GG662651">
    <property type="protein sequence ID" value="EAR98491.1"/>
    <property type="molecule type" value="Genomic_DNA"/>
</dbReference>
<dbReference type="RefSeq" id="XP_001018736.1">
    <property type="nucleotide sequence ID" value="XM_001018736.2"/>
</dbReference>
<dbReference type="KEGG" id="tet:TTHERM_00292190"/>
<feature type="signal peptide" evidence="2">
    <location>
        <begin position="1"/>
        <end position="21"/>
    </location>
</feature>